<comment type="caution">
    <text evidence="1">The sequence shown here is derived from an EMBL/GenBank/DDBJ whole genome shotgun (WGS) entry which is preliminary data.</text>
</comment>
<reference evidence="2" key="1">
    <citation type="journal article" date="2019" name="Int. J. Syst. Evol. Microbiol.">
        <title>The Global Catalogue of Microorganisms (GCM) 10K type strain sequencing project: providing services to taxonomists for standard genome sequencing and annotation.</title>
        <authorList>
            <consortium name="The Broad Institute Genomics Platform"/>
            <consortium name="The Broad Institute Genome Sequencing Center for Infectious Disease"/>
            <person name="Wu L."/>
            <person name="Ma J."/>
        </authorList>
    </citation>
    <scope>NUCLEOTIDE SEQUENCE [LARGE SCALE GENOMIC DNA]</scope>
    <source>
        <strain evidence="2">CCUG 53270</strain>
    </source>
</reference>
<protein>
    <submittedName>
        <fullName evidence="1">Uncharacterized protein</fullName>
    </submittedName>
</protein>
<dbReference type="RefSeq" id="WP_345591469.1">
    <property type="nucleotide sequence ID" value="NZ_BAABJG010000027.1"/>
</dbReference>
<organism evidence="1 2">
    <name type="scientific">Paenibacillus vulneris</name>
    <dbReference type="NCBI Taxonomy" id="1133364"/>
    <lineage>
        <taxon>Bacteria</taxon>
        <taxon>Bacillati</taxon>
        <taxon>Bacillota</taxon>
        <taxon>Bacilli</taxon>
        <taxon>Bacillales</taxon>
        <taxon>Paenibacillaceae</taxon>
        <taxon>Paenibacillus</taxon>
    </lineage>
</organism>
<gene>
    <name evidence="1" type="ORF">ACFQ4B_03035</name>
</gene>
<accession>A0ABW3UHP0</accession>
<sequence length="363" mass="42159">MTEIMLRPDMKTAGGEVNDILWDHQFVGSMTLVYRENDRICGSVQLEQAMLPPHAKQQVMAYLQSYVQSLIDAMAIHTCDVLVTYSEYDHIISTDRLESGMEVQNVEEDYDYGHWADEDRLEDEHPNEQNDYQMVTPSWDGPLQEEINDGVDEYYELVIVAESRNKVEYHIYDNEQLLVAEADIHINGREVNGTVSWQVEPEDDEIEVITDLLVSDFDEESVDAFVIHMEWDDEIIETIELTHEDLLDADFDSMEDDEEANSWNQDEYTIVLARDDGDMLTYEIYQQSHGGLPIGTATVDISQRQLTGFIDFREPGDSDDREEIAMLLMQELDKEKDFETFNVTMLFKNKPFEELMFESEQVH</sequence>
<name>A0ABW3UHP0_9BACL</name>
<evidence type="ECO:0000313" key="1">
    <source>
        <dbReference type="EMBL" id="MFD1219085.1"/>
    </source>
</evidence>
<dbReference type="EMBL" id="JBHTLU010000007">
    <property type="protein sequence ID" value="MFD1219085.1"/>
    <property type="molecule type" value="Genomic_DNA"/>
</dbReference>
<keyword evidence="2" id="KW-1185">Reference proteome</keyword>
<evidence type="ECO:0000313" key="2">
    <source>
        <dbReference type="Proteomes" id="UP001597180"/>
    </source>
</evidence>
<dbReference type="Proteomes" id="UP001597180">
    <property type="component" value="Unassembled WGS sequence"/>
</dbReference>
<proteinExistence type="predicted"/>